<proteinExistence type="predicted"/>
<evidence type="ECO:0000259" key="4">
    <source>
        <dbReference type="Pfam" id="PF21656"/>
    </source>
</evidence>
<dbReference type="PANTHER" id="PTHR36853">
    <property type="entry name" value="EXPRESSED PROTEIN"/>
    <property type="match status" value="1"/>
</dbReference>
<organism evidence="5 6">
    <name type="scientific">Golovinomyces cichoracearum</name>
    <dbReference type="NCBI Taxonomy" id="62708"/>
    <lineage>
        <taxon>Eukaryota</taxon>
        <taxon>Fungi</taxon>
        <taxon>Dikarya</taxon>
        <taxon>Ascomycota</taxon>
        <taxon>Pezizomycotina</taxon>
        <taxon>Leotiomycetes</taxon>
        <taxon>Erysiphales</taxon>
        <taxon>Erysiphaceae</taxon>
        <taxon>Golovinomyces</taxon>
    </lineage>
</organism>
<evidence type="ECO:0000259" key="3">
    <source>
        <dbReference type="Pfam" id="PF12955"/>
    </source>
</evidence>
<feature type="signal peptide" evidence="2">
    <location>
        <begin position="1"/>
        <end position="18"/>
    </location>
</feature>
<evidence type="ECO:0000256" key="1">
    <source>
        <dbReference type="SAM" id="Phobius"/>
    </source>
</evidence>
<dbReference type="Proteomes" id="UP000285405">
    <property type="component" value="Unassembled WGS sequence"/>
</dbReference>
<dbReference type="PANTHER" id="PTHR36853:SF1">
    <property type="entry name" value="DUF3844 DOMAIN-CONTAINING PROTEIN"/>
    <property type="match status" value="1"/>
</dbReference>
<keyword evidence="1" id="KW-1133">Transmembrane helix</keyword>
<protein>
    <submittedName>
        <fullName evidence="5">Putative endoplasmic reticulum membrane protein</fullName>
    </submittedName>
</protein>
<name>A0A420IW14_9PEZI</name>
<dbReference type="Pfam" id="PF21656">
    <property type="entry name" value="DUF6859"/>
    <property type="match status" value="1"/>
</dbReference>
<feature type="domain" description="Vacuolar sorting protein Vps3844 N-terminal" evidence="4">
    <location>
        <begin position="38"/>
        <end position="124"/>
    </location>
</feature>
<evidence type="ECO:0000313" key="5">
    <source>
        <dbReference type="EMBL" id="RKF78718.1"/>
    </source>
</evidence>
<gene>
    <name evidence="5" type="ORF">GcC1_053019</name>
</gene>
<dbReference type="EMBL" id="MCBR01005319">
    <property type="protein sequence ID" value="RKF78718.1"/>
    <property type="molecule type" value="Genomic_DNA"/>
</dbReference>
<comment type="caution">
    <text evidence="5">The sequence shown here is derived from an EMBL/GenBank/DDBJ whole genome shotgun (WGS) entry which is preliminary data.</text>
</comment>
<reference evidence="5 6" key="1">
    <citation type="journal article" date="2018" name="BMC Genomics">
        <title>Comparative genome analyses reveal sequence features reflecting distinct modes of host-adaptation between dicot and monocot powdery mildew.</title>
        <authorList>
            <person name="Wu Y."/>
            <person name="Ma X."/>
            <person name="Pan Z."/>
            <person name="Kale S.D."/>
            <person name="Song Y."/>
            <person name="King H."/>
            <person name="Zhang Q."/>
            <person name="Presley C."/>
            <person name="Deng X."/>
            <person name="Wei C.I."/>
            <person name="Xiao S."/>
        </authorList>
    </citation>
    <scope>NUCLEOTIDE SEQUENCE [LARGE SCALE GENOMIC DNA]</scope>
    <source>
        <strain evidence="5">UCSC1</strain>
    </source>
</reference>
<feature type="transmembrane region" description="Helical" evidence="1">
    <location>
        <begin position="339"/>
        <end position="362"/>
    </location>
</feature>
<keyword evidence="1" id="KW-0812">Transmembrane</keyword>
<dbReference type="OrthoDB" id="5583277at2759"/>
<dbReference type="AlphaFoldDB" id="A0A420IW14"/>
<feature type="chain" id="PRO_5019465408" evidence="2">
    <location>
        <begin position="19"/>
        <end position="385"/>
    </location>
</feature>
<keyword evidence="2" id="KW-0732">Signal</keyword>
<dbReference type="InterPro" id="IPR024382">
    <property type="entry name" value="Vps3844_C"/>
</dbReference>
<evidence type="ECO:0000313" key="6">
    <source>
        <dbReference type="Proteomes" id="UP000285405"/>
    </source>
</evidence>
<dbReference type="Pfam" id="PF12955">
    <property type="entry name" value="Vps3844_C"/>
    <property type="match status" value="1"/>
</dbReference>
<accession>A0A420IW14</accession>
<dbReference type="InterPro" id="IPR053065">
    <property type="entry name" value="Archenteron_Induction-Rel"/>
</dbReference>
<feature type="domain" description="Vacuolar sorting protein Vps3844 C-terminal" evidence="3">
    <location>
        <begin position="266"/>
        <end position="374"/>
    </location>
</feature>
<sequence length="385" mass="42390">MRFASGFLIPALIGLSSALTESSVYIFQGERSRNKVAPILSPEQTRLIFAHRLGLSKNYELADVSDSTLSHINQFGKAQFSLFDLSDEVIAELVLIVEGLSSKTAKLLFTAWPSSKPDFYVSKFQGSISPKLLAAEFLKQMGKDKSSDSLKTFFTPNEVNRPQSSNILYLKFHNDTDVLDQLINAQSKILSLAKQRKMNTALFLIPEVNPTAANKISSPEQNEKILASRKATEEPMISYSVLPSPLKQVYASSTSNKTLKLPLQLCYKSLDSCIRSTRNCSGHGECSSKYKDSNEKGACFACTCRATNETITWAKGTRKGWTINYWGGSACHKQDISSAFWLITIFTIVITVVVAWGITMLYSIGEEKLPGVIGSGVSNSKTRGS</sequence>
<evidence type="ECO:0000256" key="2">
    <source>
        <dbReference type="SAM" id="SignalP"/>
    </source>
</evidence>
<keyword evidence="1" id="KW-0472">Membrane</keyword>
<dbReference type="GO" id="GO:0005783">
    <property type="term" value="C:endoplasmic reticulum"/>
    <property type="evidence" value="ECO:0007669"/>
    <property type="project" value="TreeGrafter"/>
</dbReference>
<dbReference type="InterPro" id="IPR049205">
    <property type="entry name" value="Vps3844_N"/>
</dbReference>